<reference evidence="3" key="1">
    <citation type="submission" date="2025-08" db="UniProtKB">
        <authorList>
            <consortium name="RefSeq"/>
        </authorList>
    </citation>
    <scope>IDENTIFICATION</scope>
    <source>
        <tissue evidence="3">Muscle</tissue>
    </source>
</reference>
<dbReference type="Gene3D" id="2.40.50.140">
    <property type="entry name" value="Nucleic acid-binding proteins"/>
    <property type="match status" value="1"/>
</dbReference>
<proteinExistence type="predicted"/>
<dbReference type="Pfam" id="PF04057">
    <property type="entry name" value="Rep-A_N"/>
    <property type="match status" value="1"/>
</dbReference>
<dbReference type="GeneID" id="106461240"/>
<dbReference type="RefSeq" id="XP_013776501.1">
    <property type="nucleotide sequence ID" value="XM_013921047.2"/>
</dbReference>
<evidence type="ECO:0000259" key="1">
    <source>
        <dbReference type="Pfam" id="PF04057"/>
    </source>
</evidence>
<name>A0ABM1B7Q9_LIMPO</name>
<sequence>MAIRLSVGSVNKILNKEVVEKPVLQILSYKQISGGGNERFRLLLSDGEACIQFAMLATQLNTLIHKGELERNTVICLDKYLCNEVQPG</sequence>
<dbReference type="Proteomes" id="UP000694941">
    <property type="component" value="Unplaced"/>
</dbReference>
<dbReference type="InterPro" id="IPR007199">
    <property type="entry name" value="Rep_factor-A_N"/>
</dbReference>
<feature type="non-terminal residue" evidence="3">
    <location>
        <position position="88"/>
    </location>
</feature>
<feature type="domain" description="Replication factor-A protein 1 N-terminal" evidence="1">
    <location>
        <begin position="5"/>
        <end position="86"/>
    </location>
</feature>
<dbReference type="InterPro" id="IPR012340">
    <property type="entry name" value="NA-bd_OB-fold"/>
</dbReference>
<evidence type="ECO:0000313" key="3">
    <source>
        <dbReference type="RefSeq" id="XP_013776501.1"/>
    </source>
</evidence>
<keyword evidence="2" id="KW-1185">Reference proteome</keyword>
<dbReference type="SUPFAM" id="SSF50249">
    <property type="entry name" value="Nucleic acid-binding proteins"/>
    <property type="match status" value="1"/>
</dbReference>
<protein>
    <submittedName>
        <fullName evidence="3">Replication protein A 70 kDa DNA-binding subunit-like</fullName>
    </submittedName>
</protein>
<evidence type="ECO:0000313" key="2">
    <source>
        <dbReference type="Proteomes" id="UP000694941"/>
    </source>
</evidence>
<organism evidence="2 3">
    <name type="scientific">Limulus polyphemus</name>
    <name type="common">Atlantic horseshoe crab</name>
    <dbReference type="NCBI Taxonomy" id="6850"/>
    <lineage>
        <taxon>Eukaryota</taxon>
        <taxon>Metazoa</taxon>
        <taxon>Ecdysozoa</taxon>
        <taxon>Arthropoda</taxon>
        <taxon>Chelicerata</taxon>
        <taxon>Merostomata</taxon>
        <taxon>Xiphosura</taxon>
        <taxon>Limulidae</taxon>
        <taxon>Limulus</taxon>
    </lineage>
</organism>
<accession>A0ABM1B7Q9</accession>
<gene>
    <name evidence="3" type="primary">LOC106461240</name>
</gene>